<proteinExistence type="predicted"/>
<evidence type="ECO:0000313" key="2">
    <source>
        <dbReference type="EMBL" id="KAK9922236.1"/>
    </source>
</evidence>
<gene>
    <name evidence="2" type="ORF">M0R45_030711</name>
</gene>
<comment type="caution">
    <text evidence="2">The sequence shown here is derived from an EMBL/GenBank/DDBJ whole genome shotgun (WGS) entry which is preliminary data.</text>
</comment>
<name>A0AAW1WEB3_RUBAR</name>
<dbReference type="AlphaFoldDB" id="A0AAW1WEB3"/>
<evidence type="ECO:0000256" key="1">
    <source>
        <dbReference type="SAM" id="MobiDB-lite"/>
    </source>
</evidence>
<reference evidence="2 3" key="1">
    <citation type="journal article" date="2023" name="G3 (Bethesda)">
        <title>A chromosome-length genome assembly and annotation of blackberry (Rubus argutus, cv. 'Hillquist').</title>
        <authorList>
            <person name="Bruna T."/>
            <person name="Aryal R."/>
            <person name="Dudchenko O."/>
            <person name="Sargent D.J."/>
            <person name="Mead D."/>
            <person name="Buti M."/>
            <person name="Cavallini A."/>
            <person name="Hytonen T."/>
            <person name="Andres J."/>
            <person name="Pham M."/>
            <person name="Weisz D."/>
            <person name="Mascagni F."/>
            <person name="Usai G."/>
            <person name="Natali L."/>
            <person name="Bassil N."/>
            <person name="Fernandez G.E."/>
            <person name="Lomsadze A."/>
            <person name="Armour M."/>
            <person name="Olukolu B."/>
            <person name="Poorten T."/>
            <person name="Britton C."/>
            <person name="Davik J."/>
            <person name="Ashrafi H."/>
            <person name="Aiden E.L."/>
            <person name="Borodovsky M."/>
            <person name="Worthington M."/>
        </authorList>
    </citation>
    <scope>NUCLEOTIDE SEQUENCE [LARGE SCALE GENOMIC DNA]</scope>
    <source>
        <strain evidence="2">PI 553951</strain>
    </source>
</reference>
<accession>A0AAW1WEB3</accession>
<protein>
    <submittedName>
        <fullName evidence="2">Uncharacterized protein</fullName>
    </submittedName>
</protein>
<dbReference type="Proteomes" id="UP001457282">
    <property type="component" value="Unassembled WGS sequence"/>
</dbReference>
<feature type="region of interest" description="Disordered" evidence="1">
    <location>
        <begin position="1"/>
        <end position="37"/>
    </location>
</feature>
<evidence type="ECO:0000313" key="3">
    <source>
        <dbReference type="Proteomes" id="UP001457282"/>
    </source>
</evidence>
<dbReference type="EMBL" id="JBEDUW010000006">
    <property type="protein sequence ID" value="KAK9922236.1"/>
    <property type="molecule type" value="Genomic_DNA"/>
</dbReference>
<keyword evidence="3" id="KW-1185">Reference proteome</keyword>
<organism evidence="2 3">
    <name type="scientific">Rubus argutus</name>
    <name type="common">Southern blackberry</name>
    <dbReference type="NCBI Taxonomy" id="59490"/>
    <lineage>
        <taxon>Eukaryota</taxon>
        <taxon>Viridiplantae</taxon>
        <taxon>Streptophyta</taxon>
        <taxon>Embryophyta</taxon>
        <taxon>Tracheophyta</taxon>
        <taxon>Spermatophyta</taxon>
        <taxon>Magnoliopsida</taxon>
        <taxon>eudicotyledons</taxon>
        <taxon>Gunneridae</taxon>
        <taxon>Pentapetalae</taxon>
        <taxon>rosids</taxon>
        <taxon>fabids</taxon>
        <taxon>Rosales</taxon>
        <taxon>Rosaceae</taxon>
        <taxon>Rosoideae</taxon>
        <taxon>Rosoideae incertae sedis</taxon>
        <taxon>Rubus</taxon>
    </lineage>
</organism>
<sequence>MSGNSESSLTHESEVTSQPQTARETAHAVIHGSPPKNDEDDLSGYLYWSMMAGPNHEHLLIPRTERDRVHRFIFGLRSDIRERMLGQLESPWEVMIREARRVERYVEVIHQLLAHEKSGTQIPNELREQMRIIPVGELERERTRENEDDNLAGYQYWSAMAGPNHHHLLNPQTKRDSVHRFIFGLCSNIRARMLRHLESPWEVMIAEALRVEKYVIVIQQVLDHEKAGTQIPRNLRKQRRIIPVGELERERARAI</sequence>